<evidence type="ECO:0000313" key="4">
    <source>
        <dbReference type="Proteomes" id="UP000030001"/>
    </source>
</evidence>
<dbReference type="EMBL" id="JROC01000026">
    <property type="protein sequence ID" value="KGL67233.1"/>
    <property type="molecule type" value="Genomic_DNA"/>
</dbReference>
<sequence>MMILGFLFLLLAVWYWIRNRDRKGGKISALLLAVVGLTIIGFTHADNVDKQRAAESSSIASSKKAKSESISESKSESRDQAMDDATYTALAKNLTSQMASDSTLNGFKIDYKDDGQFYVTVPNSVAAMTDNEQKEVYGSVINLLESHHANAPVSFYDQNGNAVARMTLSGGVKLYK</sequence>
<comment type="caution">
    <text evidence="3">The sequence shown here is derived from an EMBL/GenBank/DDBJ whole genome shotgun (WGS) entry which is preliminary data.</text>
</comment>
<name>A0A099YE74_LIMMU</name>
<accession>A0A099YE74</accession>
<keyword evidence="2" id="KW-1133">Transmembrane helix</keyword>
<proteinExistence type="predicted"/>
<dbReference type="Proteomes" id="UP000030001">
    <property type="component" value="Unassembled WGS sequence"/>
</dbReference>
<evidence type="ECO:0000256" key="2">
    <source>
        <dbReference type="SAM" id="Phobius"/>
    </source>
</evidence>
<evidence type="ECO:0000313" key="3">
    <source>
        <dbReference type="EMBL" id="KGL67233.1"/>
    </source>
</evidence>
<keyword evidence="2" id="KW-0812">Transmembrane</keyword>
<reference evidence="3 4" key="1">
    <citation type="submission" date="2014-09" db="EMBL/GenBank/DDBJ databases">
        <title>Lactobacillus mucosae CRL573 Genome Sequencing.</title>
        <authorList>
            <person name="Bleckwedel J."/>
            <person name="Teran L.C."/>
            <person name="Bonacina J."/>
            <person name="Saavedra L."/>
            <person name="Mozzi F.B."/>
            <person name="Raya R.R."/>
        </authorList>
    </citation>
    <scope>NUCLEOTIDE SEQUENCE [LARGE SCALE GENOMIC DNA]</scope>
    <source>
        <strain evidence="3 4">CRL573</strain>
    </source>
</reference>
<feature type="transmembrane region" description="Helical" evidence="2">
    <location>
        <begin position="29"/>
        <end position="45"/>
    </location>
</feature>
<gene>
    <name evidence="3" type="ORF">LX03_02790</name>
</gene>
<keyword evidence="2" id="KW-0472">Membrane</keyword>
<feature type="region of interest" description="Disordered" evidence="1">
    <location>
        <begin position="56"/>
        <end position="82"/>
    </location>
</feature>
<feature type="compositionally biased region" description="Basic and acidic residues" evidence="1">
    <location>
        <begin position="65"/>
        <end position="81"/>
    </location>
</feature>
<dbReference type="AlphaFoldDB" id="A0A099YE74"/>
<evidence type="ECO:0000256" key="1">
    <source>
        <dbReference type="SAM" id="MobiDB-lite"/>
    </source>
</evidence>
<protein>
    <submittedName>
        <fullName evidence="3">Uncharacterized protein</fullName>
    </submittedName>
</protein>
<organism evidence="3 4">
    <name type="scientific">Limosilactobacillus mucosae</name>
    <name type="common">Lactobacillus mucosae</name>
    <dbReference type="NCBI Taxonomy" id="97478"/>
    <lineage>
        <taxon>Bacteria</taxon>
        <taxon>Bacillati</taxon>
        <taxon>Bacillota</taxon>
        <taxon>Bacilli</taxon>
        <taxon>Lactobacillales</taxon>
        <taxon>Lactobacillaceae</taxon>
        <taxon>Limosilactobacillus</taxon>
    </lineage>
</organism>